<sequence>MTFKAEPASTEHSGFTTDLSQVDRAKHLDGVLMSNSVSVNMCSCCGRIFIGGHDRAERQFVALPIDAATARAMAENLVAFADESEQLGAGRAHKH</sequence>
<accession>A0ABW0EZX2</accession>
<evidence type="ECO:0000313" key="1">
    <source>
        <dbReference type="EMBL" id="MFC5291479.1"/>
    </source>
</evidence>
<name>A0ABW0EZX2_9HYPH</name>
<evidence type="ECO:0000313" key="2">
    <source>
        <dbReference type="Proteomes" id="UP001595976"/>
    </source>
</evidence>
<dbReference type="EMBL" id="JBHSLI010000001">
    <property type="protein sequence ID" value="MFC5291479.1"/>
    <property type="molecule type" value="Genomic_DNA"/>
</dbReference>
<comment type="caution">
    <text evidence="1">The sequence shown here is derived from an EMBL/GenBank/DDBJ whole genome shotgun (WGS) entry which is preliminary data.</text>
</comment>
<protein>
    <submittedName>
        <fullName evidence="1">Uncharacterized protein</fullName>
    </submittedName>
</protein>
<organism evidence="1 2">
    <name type="scientific">Bosea minatitlanensis</name>
    <dbReference type="NCBI Taxonomy" id="128782"/>
    <lineage>
        <taxon>Bacteria</taxon>
        <taxon>Pseudomonadati</taxon>
        <taxon>Pseudomonadota</taxon>
        <taxon>Alphaproteobacteria</taxon>
        <taxon>Hyphomicrobiales</taxon>
        <taxon>Boseaceae</taxon>
        <taxon>Bosea</taxon>
    </lineage>
</organism>
<reference evidence="2" key="1">
    <citation type="journal article" date="2019" name="Int. J. Syst. Evol. Microbiol.">
        <title>The Global Catalogue of Microorganisms (GCM) 10K type strain sequencing project: providing services to taxonomists for standard genome sequencing and annotation.</title>
        <authorList>
            <consortium name="The Broad Institute Genomics Platform"/>
            <consortium name="The Broad Institute Genome Sequencing Center for Infectious Disease"/>
            <person name="Wu L."/>
            <person name="Ma J."/>
        </authorList>
    </citation>
    <scope>NUCLEOTIDE SEQUENCE [LARGE SCALE GENOMIC DNA]</scope>
    <source>
        <strain evidence="2">CGMCC 1.15643</strain>
    </source>
</reference>
<dbReference type="RefSeq" id="WP_260349709.1">
    <property type="nucleotide sequence ID" value="NZ_JAOAOS010000026.1"/>
</dbReference>
<keyword evidence="2" id="KW-1185">Reference proteome</keyword>
<dbReference type="Proteomes" id="UP001595976">
    <property type="component" value="Unassembled WGS sequence"/>
</dbReference>
<gene>
    <name evidence="1" type="ORF">ACFPK2_00565</name>
</gene>
<proteinExistence type="predicted"/>